<keyword evidence="5 11" id="KW-0812">Transmembrane</keyword>
<comment type="subcellular location">
    <subcellularLocation>
        <location evidence="10">Endomembrane system</location>
        <topology evidence="10">Single-pass membrane protein</topology>
    </subcellularLocation>
    <subcellularLocation>
        <location evidence="1">Golgi apparatus membrane</location>
    </subcellularLocation>
    <subcellularLocation>
        <location evidence="2">Membrane</location>
        <topology evidence="2">Single-pass type II membrane protein</topology>
    </subcellularLocation>
</comment>
<keyword evidence="6" id="KW-0735">Signal-anchor</keyword>
<proteinExistence type="inferred from homology"/>
<evidence type="ECO:0000256" key="3">
    <source>
        <dbReference type="ARBA" id="ARBA00009105"/>
    </source>
</evidence>
<evidence type="ECO:0000256" key="4">
    <source>
        <dbReference type="ARBA" id="ARBA00022679"/>
    </source>
</evidence>
<dbReference type="PANTHER" id="PTHR31646:SF1">
    <property type="entry name" value="ALPHA-1,2-MANNOSYLTRANSFERASE MNN2"/>
    <property type="match status" value="1"/>
</dbReference>
<dbReference type="HOGENOM" id="CLU_018120_2_0_1"/>
<dbReference type="GO" id="GO:0000026">
    <property type="term" value="F:alpha-1,2-mannosyltransferase activity"/>
    <property type="evidence" value="ECO:0007669"/>
    <property type="project" value="TreeGrafter"/>
</dbReference>
<dbReference type="InterPro" id="IPR029044">
    <property type="entry name" value="Nucleotide-diphossugar_trans"/>
</dbReference>
<evidence type="ECO:0000256" key="8">
    <source>
        <dbReference type="ARBA" id="ARBA00023034"/>
    </source>
</evidence>
<evidence type="ECO:0000256" key="5">
    <source>
        <dbReference type="ARBA" id="ARBA00022692"/>
    </source>
</evidence>
<protein>
    <submittedName>
        <fullName evidence="12">Uncharacterized protein AlNc14C108G6283</fullName>
    </submittedName>
</protein>
<evidence type="ECO:0000256" key="9">
    <source>
        <dbReference type="ARBA" id="ARBA00023136"/>
    </source>
</evidence>
<keyword evidence="7 11" id="KW-1133">Transmembrane helix</keyword>
<gene>
    <name evidence="12" type="primary">AlNc14C108G6283</name>
    <name evidence="12" type="ORF">ALNC14_070980</name>
</gene>
<dbReference type="PANTHER" id="PTHR31646">
    <property type="entry name" value="ALPHA-1,2-MANNOSYLTRANSFERASE MNN2"/>
    <property type="match status" value="1"/>
</dbReference>
<reference evidence="12" key="1">
    <citation type="journal article" date="2011" name="PLoS Biol.">
        <title>Gene gain and loss during evolution of obligate parasitism in the white rust pathogen of Arabidopsis thaliana.</title>
        <authorList>
            <person name="Kemen E."/>
            <person name="Gardiner A."/>
            <person name="Schultz-Larsen T."/>
            <person name="Kemen A.C."/>
            <person name="Balmuth A.L."/>
            <person name="Robert-Seilaniantz A."/>
            <person name="Bailey K."/>
            <person name="Holub E."/>
            <person name="Studholme D.J."/>
            <person name="Maclean D."/>
            <person name="Jones J.D."/>
        </authorList>
    </citation>
    <scope>NUCLEOTIDE SEQUENCE</scope>
</reference>
<dbReference type="GO" id="GO:0000139">
    <property type="term" value="C:Golgi membrane"/>
    <property type="evidence" value="ECO:0007669"/>
    <property type="project" value="UniProtKB-SubCell"/>
</dbReference>
<comment type="similarity">
    <text evidence="3">Belongs to the MNN1/MNT family.</text>
</comment>
<evidence type="ECO:0000256" key="11">
    <source>
        <dbReference type="SAM" id="Phobius"/>
    </source>
</evidence>
<dbReference type="EMBL" id="FR824153">
    <property type="protein sequence ID" value="CCA20955.1"/>
    <property type="molecule type" value="Genomic_DNA"/>
</dbReference>
<dbReference type="InterPro" id="IPR022751">
    <property type="entry name" value="Alpha_mannosyltransferase"/>
</dbReference>
<dbReference type="SUPFAM" id="SSF53448">
    <property type="entry name" value="Nucleotide-diphospho-sugar transferases"/>
    <property type="match status" value="1"/>
</dbReference>
<evidence type="ECO:0000256" key="6">
    <source>
        <dbReference type="ARBA" id="ARBA00022968"/>
    </source>
</evidence>
<evidence type="ECO:0000313" key="12">
    <source>
        <dbReference type="EMBL" id="CCA20955.1"/>
    </source>
</evidence>
<keyword evidence="9 11" id="KW-0472">Membrane</keyword>
<accession>F0WI76</accession>
<evidence type="ECO:0000256" key="7">
    <source>
        <dbReference type="ARBA" id="ARBA00022989"/>
    </source>
</evidence>
<keyword evidence="8" id="KW-0333">Golgi apparatus</keyword>
<keyword evidence="4" id="KW-0808">Transferase</keyword>
<evidence type="ECO:0000256" key="2">
    <source>
        <dbReference type="ARBA" id="ARBA00004606"/>
    </source>
</evidence>
<dbReference type="Pfam" id="PF11051">
    <property type="entry name" value="Mannosyl_trans3"/>
    <property type="match status" value="2"/>
</dbReference>
<dbReference type="Gene3D" id="3.90.550.10">
    <property type="entry name" value="Spore Coat Polysaccharide Biosynthesis Protein SpsA, Chain A"/>
    <property type="match status" value="1"/>
</dbReference>
<dbReference type="GO" id="GO:0046354">
    <property type="term" value="P:mannan biosynthetic process"/>
    <property type="evidence" value="ECO:0007669"/>
    <property type="project" value="TreeGrafter"/>
</dbReference>
<name>F0WI76_9STRA</name>
<evidence type="ECO:0000256" key="1">
    <source>
        <dbReference type="ARBA" id="ARBA00004394"/>
    </source>
</evidence>
<reference evidence="12" key="2">
    <citation type="submission" date="2011-02" db="EMBL/GenBank/DDBJ databases">
        <authorList>
            <person name="MacLean D."/>
        </authorList>
    </citation>
    <scope>NUCLEOTIDE SEQUENCE</scope>
</reference>
<sequence length="612" mass="70421">MPIKMFLQRISSSCLERCSRLYTSVKHRKWPVGIVIVCLWLLKKYYLNLIDPKLLSEKIIINHVDTLSSQWSAEPVDPLKERDIKPDTVKEVWTDETFECLGWHRLYTCRDQPTENSINADGYSVMPRSPILHSVLENRDAPDKQSNFLNCSSTIGPGMAGYCAVRNRTSGQHFKLMVSACDSIPKGSYTCAQARATSDFAVESVRYRHRPVAPSFALSSNTEIKNKNGIVMIVYDKILPSMYATVRMLRLHGCELPIEMWYRPDEMSIDNPIIHQLLTMYNVRMRPIFDRRAKGFHVKPYAVYYSNFESVLLLDGDNIPAKDPTYLFQEPEFLRTGALFWPDYWQPSNSLFELTRTSLLWEISGVRYMDGFEQESGQLLINRKKSRAALEKLMFYSTHEPRILEDLSLLWGDKDLFRLAWHNTSQPSYTIPYPPAVGGLLMEDKKLYCGLAMIQHDVQGSYIFFHRNTIKLDGSSSQTRLITHIQEYSPQADPSLYRIYQIIHLMPDCCYQIGTAPANGQVPTRIVPIEDTLHVAIEELAIAFSIEAKSILEEKNFMESNGSRGFSLGIHEIVIMFLAAYVVLIVGFVWYRAKPVRERLPSRLRPINLKKK</sequence>
<organism evidence="12">
    <name type="scientific">Albugo laibachii Nc14</name>
    <dbReference type="NCBI Taxonomy" id="890382"/>
    <lineage>
        <taxon>Eukaryota</taxon>
        <taxon>Sar</taxon>
        <taxon>Stramenopiles</taxon>
        <taxon>Oomycota</taxon>
        <taxon>Peronosporomycetes</taxon>
        <taxon>Albuginales</taxon>
        <taxon>Albuginaceae</taxon>
        <taxon>Albugo</taxon>
    </lineage>
</organism>
<feature type="transmembrane region" description="Helical" evidence="11">
    <location>
        <begin position="573"/>
        <end position="593"/>
    </location>
</feature>
<evidence type="ECO:0000256" key="10">
    <source>
        <dbReference type="ARBA" id="ARBA00037847"/>
    </source>
</evidence>
<dbReference type="AlphaFoldDB" id="F0WI76"/>